<name>A0A2I0UZP5_9BACI</name>
<evidence type="ECO:0000313" key="2">
    <source>
        <dbReference type="EMBL" id="PKU51534.1"/>
    </source>
</evidence>
<comment type="caution">
    <text evidence="2">The sequence shown here is derived from an EMBL/GenBank/DDBJ whole genome shotgun (WGS) entry which is preliminary data.</text>
</comment>
<dbReference type="AlphaFoldDB" id="A0A2I0UZP5"/>
<dbReference type="RefSeq" id="WP_036117593.1">
    <property type="nucleotide sequence ID" value="NZ_PDFK01000003.1"/>
</dbReference>
<evidence type="ECO:0008006" key="4">
    <source>
        <dbReference type="Google" id="ProtNLM"/>
    </source>
</evidence>
<protein>
    <recommendedName>
        <fullName evidence="4">Peptidylprolyl isomerase</fullName>
    </recommendedName>
</protein>
<reference evidence="2 3" key="1">
    <citation type="submission" date="2017-10" db="EMBL/GenBank/DDBJ databases">
        <title>Draft genome of Lysinibacillus fusiformis strain Juneja, a laboratory-derived pathogen of Drosophila melanogaster.</title>
        <authorList>
            <person name="Smith B.R."/>
            <person name="Unckless R.L."/>
        </authorList>
    </citation>
    <scope>NUCLEOTIDE SEQUENCE [LARGE SCALE GENOMIC DNA]</scope>
    <source>
        <strain evidence="2 3">Juneja</strain>
    </source>
</reference>
<feature type="signal peptide" evidence="1">
    <location>
        <begin position="1"/>
        <end position="20"/>
    </location>
</feature>
<sequence>MKKFVLLGLMSLLMLGACNAKTPTKSLMIHELTVVPDNIQQKIEANDKIQLLYEDDSTYYLVYYSKGNVLASIAAEENSQVIQLKEGSEQRKEAQPYVYKIITKDPELDTIDLRINGESTPIDRVTSI</sequence>
<proteinExistence type="predicted"/>
<keyword evidence="1" id="KW-0732">Signal</keyword>
<dbReference type="Proteomes" id="UP000234956">
    <property type="component" value="Unassembled WGS sequence"/>
</dbReference>
<organism evidence="2 3">
    <name type="scientific">Lysinibacillus fusiformis</name>
    <dbReference type="NCBI Taxonomy" id="28031"/>
    <lineage>
        <taxon>Bacteria</taxon>
        <taxon>Bacillati</taxon>
        <taxon>Bacillota</taxon>
        <taxon>Bacilli</taxon>
        <taxon>Bacillales</taxon>
        <taxon>Bacillaceae</taxon>
        <taxon>Lysinibacillus</taxon>
    </lineage>
</organism>
<accession>A0A2I0UZP5</accession>
<evidence type="ECO:0000313" key="3">
    <source>
        <dbReference type="Proteomes" id="UP000234956"/>
    </source>
</evidence>
<dbReference type="EMBL" id="PDFK01000003">
    <property type="protein sequence ID" value="PKU51534.1"/>
    <property type="molecule type" value="Genomic_DNA"/>
</dbReference>
<gene>
    <name evidence="2" type="ORF">CRI88_12580</name>
</gene>
<feature type="chain" id="PRO_5039575757" description="Peptidylprolyl isomerase" evidence="1">
    <location>
        <begin position="21"/>
        <end position="128"/>
    </location>
</feature>
<evidence type="ECO:0000256" key="1">
    <source>
        <dbReference type="SAM" id="SignalP"/>
    </source>
</evidence>
<dbReference type="PROSITE" id="PS51257">
    <property type="entry name" value="PROKAR_LIPOPROTEIN"/>
    <property type="match status" value="1"/>
</dbReference>